<feature type="transmembrane region" description="Helical" evidence="6">
    <location>
        <begin position="12"/>
        <end position="29"/>
    </location>
</feature>
<dbReference type="OrthoDB" id="444631at2759"/>
<name>A0A9P4I5F0_9PEZI</name>
<keyword evidence="4 6" id="KW-0472">Membrane</keyword>
<reference evidence="8" key="1">
    <citation type="journal article" date="2020" name="Stud. Mycol.">
        <title>101 Dothideomycetes genomes: a test case for predicting lifestyles and emergence of pathogens.</title>
        <authorList>
            <person name="Haridas S."/>
            <person name="Albert R."/>
            <person name="Binder M."/>
            <person name="Bloem J."/>
            <person name="Labutti K."/>
            <person name="Salamov A."/>
            <person name="Andreopoulos B."/>
            <person name="Baker S."/>
            <person name="Barry K."/>
            <person name="Bills G."/>
            <person name="Bluhm B."/>
            <person name="Cannon C."/>
            <person name="Castanera R."/>
            <person name="Culley D."/>
            <person name="Daum C."/>
            <person name="Ezra D."/>
            <person name="Gonzalez J."/>
            <person name="Henrissat B."/>
            <person name="Kuo A."/>
            <person name="Liang C."/>
            <person name="Lipzen A."/>
            <person name="Lutzoni F."/>
            <person name="Magnuson J."/>
            <person name="Mondo S."/>
            <person name="Nolan M."/>
            <person name="Ohm R."/>
            <person name="Pangilinan J."/>
            <person name="Park H.-J."/>
            <person name="Ramirez L."/>
            <person name="Alfaro M."/>
            <person name="Sun H."/>
            <person name="Tritt A."/>
            <person name="Yoshinaga Y."/>
            <person name="Zwiers L.-H."/>
            <person name="Turgeon B."/>
            <person name="Goodwin S."/>
            <person name="Spatafora J."/>
            <person name="Crous P."/>
            <person name="Grigoriev I."/>
        </authorList>
    </citation>
    <scope>NUCLEOTIDE SEQUENCE</scope>
    <source>
        <strain evidence="8">CBS 133067</strain>
    </source>
</reference>
<evidence type="ECO:0000256" key="4">
    <source>
        <dbReference type="ARBA" id="ARBA00023136"/>
    </source>
</evidence>
<dbReference type="Pfam" id="PF20684">
    <property type="entry name" value="Fung_rhodopsin"/>
    <property type="match status" value="1"/>
</dbReference>
<dbReference type="GO" id="GO:0016020">
    <property type="term" value="C:membrane"/>
    <property type="evidence" value="ECO:0007669"/>
    <property type="project" value="UniProtKB-SubCell"/>
</dbReference>
<keyword evidence="9" id="KW-1185">Reference proteome</keyword>
<feature type="transmembrane region" description="Helical" evidence="6">
    <location>
        <begin position="193"/>
        <end position="212"/>
    </location>
</feature>
<feature type="transmembrane region" description="Helical" evidence="6">
    <location>
        <begin position="78"/>
        <end position="102"/>
    </location>
</feature>
<sequence>MHYTGAQASAITWSFTGLMIVVWLLRLYTRLWLARNKGWEDACISFAAVRCKNPQVNNGMGDHIDTLSTATMTRSLKAFWGSLMVYYLSLTFTKISILLQYLRIFPIKTFRIAAYVVLAVVCLYGAWTVFGSIFECWPIAYFWDPAIKGGHCMNQFAVWFTNAGMNILTDFTIVILPISSIRHLKLPDRQKKLLVLVFGLAGFVCIVSILRLQSLIQISNSTDQTYDNGPAATWSAVEANVGITCACLPPLRPLITRIAPRMFPGTRATN</sequence>
<dbReference type="InterPro" id="IPR049326">
    <property type="entry name" value="Rhodopsin_dom_fungi"/>
</dbReference>
<dbReference type="PANTHER" id="PTHR33048:SF47">
    <property type="entry name" value="INTEGRAL MEMBRANE PROTEIN-RELATED"/>
    <property type="match status" value="1"/>
</dbReference>
<evidence type="ECO:0000256" key="6">
    <source>
        <dbReference type="SAM" id="Phobius"/>
    </source>
</evidence>
<organism evidence="8 9">
    <name type="scientific">Rhizodiscina lignyota</name>
    <dbReference type="NCBI Taxonomy" id="1504668"/>
    <lineage>
        <taxon>Eukaryota</taxon>
        <taxon>Fungi</taxon>
        <taxon>Dikarya</taxon>
        <taxon>Ascomycota</taxon>
        <taxon>Pezizomycotina</taxon>
        <taxon>Dothideomycetes</taxon>
        <taxon>Pleosporomycetidae</taxon>
        <taxon>Aulographales</taxon>
        <taxon>Rhizodiscinaceae</taxon>
        <taxon>Rhizodiscina</taxon>
    </lineage>
</organism>
<dbReference type="Proteomes" id="UP000799772">
    <property type="component" value="Unassembled WGS sequence"/>
</dbReference>
<dbReference type="EMBL" id="ML978138">
    <property type="protein sequence ID" value="KAF2093502.1"/>
    <property type="molecule type" value="Genomic_DNA"/>
</dbReference>
<comment type="similarity">
    <text evidence="5">Belongs to the SAT4 family.</text>
</comment>
<evidence type="ECO:0000256" key="5">
    <source>
        <dbReference type="ARBA" id="ARBA00038359"/>
    </source>
</evidence>
<evidence type="ECO:0000313" key="8">
    <source>
        <dbReference type="EMBL" id="KAF2093502.1"/>
    </source>
</evidence>
<accession>A0A9P4I5F0</accession>
<feature type="domain" description="Rhodopsin" evidence="7">
    <location>
        <begin position="25"/>
        <end position="257"/>
    </location>
</feature>
<feature type="non-terminal residue" evidence="8">
    <location>
        <position position="270"/>
    </location>
</feature>
<keyword evidence="2 6" id="KW-0812">Transmembrane</keyword>
<feature type="transmembrane region" description="Helical" evidence="6">
    <location>
        <begin position="163"/>
        <end position="181"/>
    </location>
</feature>
<protein>
    <recommendedName>
        <fullName evidence="7">Rhodopsin domain-containing protein</fullName>
    </recommendedName>
</protein>
<evidence type="ECO:0000256" key="3">
    <source>
        <dbReference type="ARBA" id="ARBA00022989"/>
    </source>
</evidence>
<dbReference type="PANTHER" id="PTHR33048">
    <property type="entry name" value="PTH11-LIKE INTEGRAL MEMBRANE PROTEIN (AFU_ORTHOLOGUE AFUA_5G11245)"/>
    <property type="match status" value="1"/>
</dbReference>
<gene>
    <name evidence="8" type="ORF">NA57DRAFT_48467</name>
</gene>
<comment type="subcellular location">
    <subcellularLocation>
        <location evidence="1">Membrane</location>
        <topology evidence="1">Multi-pass membrane protein</topology>
    </subcellularLocation>
</comment>
<evidence type="ECO:0000256" key="2">
    <source>
        <dbReference type="ARBA" id="ARBA00022692"/>
    </source>
</evidence>
<dbReference type="AlphaFoldDB" id="A0A9P4I5F0"/>
<evidence type="ECO:0000259" key="7">
    <source>
        <dbReference type="Pfam" id="PF20684"/>
    </source>
</evidence>
<dbReference type="InterPro" id="IPR052337">
    <property type="entry name" value="SAT4-like"/>
</dbReference>
<keyword evidence="3 6" id="KW-1133">Transmembrane helix</keyword>
<evidence type="ECO:0000313" key="9">
    <source>
        <dbReference type="Proteomes" id="UP000799772"/>
    </source>
</evidence>
<proteinExistence type="inferred from homology"/>
<comment type="caution">
    <text evidence="8">The sequence shown here is derived from an EMBL/GenBank/DDBJ whole genome shotgun (WGS) entry which is preliminary data.</text>
</comment>
<evidence type="ECO:0000256" key="1">
    <source>
        <dbReference type="ARBA" id="ARBA00004141"/>
    </source>
</evidence>
<feature type="transmembrane region" description="Helical" evidence="6">
    <location>
        <begin position="114"/>
        <end position="143"/>
    </location>
</feature>